<gene>
    <name evidence="1" type="ORF">B0H17DRAFT_1131100</name>
</gene>
<comment type="caution">
    <text evidence="1">The sequence shown here is derived from an EMBL/GenBank/DDBJ whole genome shotgun (WGS) entry which is preliminary data.</text>
</comment>
<evidence type="ECO:0008006" key="3">
    <source>
        <dbReference type="Google" id="ProtNLM"/>
    </source>
</evidence>
<dbReference type="Proteomes" id="UP001221757">
    <property type="component" value="Unassembled WGS sequence"/>
</dbReference>
<dbReference type="InterPro" id="IPR036691">
    <property type="entry name" value="Endo/exonu/phosph_ase_sf"/>
</dbReference>
<dbReference type="SUPFAM" id="SSF56219">
    <property type="entry name" value="DNase I-like"/>
    <property type="match status" value="1"/>
</dbReference>
<sequence>MVHPSRKCLPAASLECEISRSQGTQGPIPGYEMQGPSCNSLVALAITEQSEEQHTSTSANIVALAHSMPGAVHTTLQDVELEPTVNHNIVEGTTSGPDVHMEDVHDEFQTEGFGWEAENRVIRQKSSLNIAGRDANVSMNNTNHKFKFLKETIDINNLGALGIQEGHFDTNAAVQFNNVFNRWFKLYYSADPDKPCSTAGVAFVLNKKFVDTDNIREHVLIPGWALMIAVPWKGESLNILNIYAPNRPEERDEMWKTLWLCWANNPELPFPHVVLGDWNFVEDPADRNSGAAEFIPESFTRFKHLLRPQDGWRSTFPDAREYTCSQFRRSADSEDLHSSYSRIDRIYVALATQLQKDVELQQYSDRDPANNIQTLWEKFKSDVTIYGKHCFRFIKTDSTRQIRSWRAQLKIAIHDEEMTREE</sequence>
<reference evidence="1" key="1">
    <citation type="submission" date="2023-03" db="EMBL/GenBank/DDBJ databases">
        <title>Massive genome expansion in bonnet fungi (Mycena s.s.) driven by repeated elements and novel gene families across ecological guilds.</title>
        <authorList>
            <consortium name="Lawrence Berkeley National Laboratory"/>
            <person name="Harder C.B."/>
            <person name="Miyauchi S."/>
            <person name="Viragh M."/>
            <person name="Kuo A."/>
            <person name="Thoen E."/>
            <person name="Andreopoulos B."/>
            <person name="Lu D."/>
            <person name="Skrede I."/>
            <person name="Drula E."/>
            <person name="Henrissat B."/>
            <person name="Morin E."/>
            <person name="Kohler A."/>
            <person name="Barry K."/>
            <person name="LaButti K."/>
            <person name="Morin E."/>
            <person name="Salamov A."/>
            <person name="Lipzen A."/>
            <person name="Mereny Z."/>
            <person name="Hegedus B."/>
            <person name="Baldrian P."/>
            <person name="Stursova M."/>
            <person name="Weitz H."/>
            <person name="Taylor A."/>
            <person name="Grigoriev I.V."/>
            <person name="Nagy L.G."/>
            <person name="Martin F."/>
            <person name="Kauserud H."/>
        </authorList>
    </citation>
    <scope>NUCLEOTIDE SEQUENCE</scope>
    <source>
        <strain evidence="1">CBHHK067</strain>
    </source>
</reference>
<protein>
    <recommendedName>
        <fullName evidence="3">Endonuclease/exonuclease/phosphatase domain-containing protein</fullName>
    </recommendedName>
</protein>
<proteinExistence type="predicted"/>
<evidence type="ECO:0000313" key="2">
    <source>
        <dbReference type="Proteomes" id="UP001221757"/>
    </source>
</evidence>
<dbReference type="AlphaFoldDB" id="A0AAD7DP01"/>
<name>A0AAD7DP01_MYCRO</name>
<keyword evidence="2" id="KW-1185">Reference proteome</keyword>
<dbReference type="EMBL" id="JARKIE010000035">
    <property type="protein sequence ID" value="KAJ7696324.1"/>
    <property type="molecule type" value="Genomic_DNA"/>
</dbReference>
<dbReference type="Gene3D" id="3.60.10.10">
    <property type="entry name" value="Endonuclease/exonuclease/phosphatase"/>
    <property type="match status" value="1"/>
</dbReference>
<evidence type="ECO:0000313" key="1">
    <source>
        <dbReference type="EMBL" id="KAJ7696324.1"/>
    </source>
</evidence>
<organism evidence="1 2">
    <name type="scientific">Mycena rosella</name>
    <name type="common">Pink bonnet</name>
    <name type="synonym">Agaricus rosellus</name>
    <dbReference type="NCBI Taxonomy" id="1033263"/>
    <lineage>
        <taxon>Eukaryota</taxon>
        <taxon>Fungi</taxon>
        <taxon>Dikarya</taxon>
        <taxon>Basidiomycota</taxon>
        <taxon>Agaricomycotina</taxon>
        <taxon>Agaricomycetes</taxon>
        <taxon>Agaricomycetidae</taxon>
        <taxon>Agaricales</taxon>
        <taxon>Marasmiineae</taxon>
        <taxon>Mycenaceae</taxon>
        <taxon>Mycena</taxon>
    </lineage>
</organism>
<accession>A0AAD7DP01</accession>